<protein>
    <recommendedName>
        <fullName evidence="15">DNA polymerase IV</fullName>
        <shortName evidence="15">Pol IV</shortName>
        <ecNumber evidence="15">2.7.7.7</ecNumber>
    </recommendedName>
</protein>
<gene>
    <name evidence="17" type="primary">dinB_2</name>
    <name evidence="15" type="synonym">dinB</name>
    <name evidence="17" type="ORF">NCTC11370_03722</name>
</gene>
<comment type="subcellular location">
    <subcellularLocation>
        <location evidence="1 15">Cytoplasm</location>
    </subcellularLocation>
</comment>
<comment type="catalytic activity">
    <reaction evidence="14 15">
        <text>DNA(n) + a 2'-deoxyribonucleoside 5'-triphosphate = DNA(n+1) + diphosphate</text>
        <dbReference type="Rhea" id="RHEA:22508"/>
        <dbReference type="Rhea" id="RHEA-COMP:17339"/>
        <dbReference type="Rhea" id="RHEA-COMP:17340"/>
        <dbReference type="ChEBI" id="CHEBI:33019"/>
        <dbReference type="ChEBI" id="CHEBI:61560"/>
        <dbReference type="ChEBI" id="CHEBI:173112"/>
        <dbReference type="EC" id="2.7.7.7"/>
    </reaction>
</comment>
<comment type="cofactor">
    <cofactor evidence="15">
        <name>Mg(2+)</name>
        <dbReference type="ChEBI" id="CHEBI:18420"/>
    </cofactor>
    <text evidence="15">Binds 2 magnesium ions per subunit.</text>
</comment>
<dbReference type="Proteomes" id="UP000254554">
    <property type="component" value="Unassembled WGS sequence"/>
</dbReference>
<evidence type="ECO:0000256" key="15">
    <source>
        <dbReference type="HAMAP-Rule" id="MF_01113"/>
    </source>
</evidence>
<dbReference type="InterPro" id="IPR001126">
    <property type="entry name" value="UmuC"/>
</dbReference>
<comment type="similarity">
    <text evidence="2 15">Belongs to the DNA polymerase type-Y family.</text>
</comment>
<dbReference type="Gene3D" id="1.10.150.20">
    <property type="entry name" value="5' to 3' exonuclease, C-terminal subdomain"/>
    <property type="match status" value="1"/>
</dbReference>
<keyword evidence="4 15" id="KW-0963">Cytoplasm</keyword>
<evidence type="ECO:0000259" key="16">
    <source>
        <dbReference type="PROSITE" id="PS50173"/>
    </source>
</evidence>
<dbReference type="FunFam" id="3.40.1170.60:FF:000001">
    <property type="entry name" value="DNA polymerase IV"/>
    <property type="match status" value="1"/>
</dbReference>
<evidence type="ECO:0000256" key="3">
    <source>
        <dbReference type="ARBA" id="ARBA00022457"/>
    </source>
</evidence>
<dbReference type="GO" id="GO:0009432">
    <property type="term" value="P:SOS response"/>
    <property type="evidence" value="ECO:0007669"/>
    <property type="project" value="TreeGrafter"/>
</dbReference>
<name>A0A377IUM8_9GAMM</name>
<feature type="site" description="Substrate discrimination" evidence="15">
    <location>
        <position position="21"/>
    </location>
</feature>
<dbReference type="GO" id="GO:0000287">
    <property type="term" value="F:magnesium ion binding"/>
    <property type="evidence" value="ECO:0007669"/>
    <property type="project" value="UniProtKB-UniRule"/>
</dbReference>
<keyword evidence="5 15" id="KW-0808">Transferase</keyword>
<evidence type="ECO:0000313" key="17">
    <source>
        <dbReference type="EMBL" id="STO91744.1"/>
    </source>
</evidence>
<dbReference type="SUPFAM" id="SSF56672">
    <property type="entry name" value="DNA/RNA polymerases"/>
    <property type="match status" value="1"/>
</dbReference>
<evidence type="ECO:0000256" key="10">
    <source>
        <dbReference type="ARBA" id="ARBA00022842"/>
    </source>
</evidence>
<dbReference type="Gene3D" id="3.30.1490.100">
    <property type="entry name" value="DNA polymerase, Y-family, little finger domain"/>
    <property type="match status" value="1"/>
</dbReference>
<evidence type="ECO:0000256" key="14">
    <source>
        <dbReference type="ARBA" id="ARBA00049244"/>
    </source>
</evidence>
<dbReference type="GO" id="GO:0042276">
    <property type="term" value="P:error-prone translesion synthesis"/>
    <property type="evidence" value="ECO:0007669"/>
    <property type="project" value="TreeGrafter"/>
</dbReference>
<dbReference type="STRING" id="1094715.GCA_000236165_03354"/>
<keyword evidence="9 15" id="KW-0227">DNA damage</keyword>
<dbReference type="Gene3D" id="3.30.70.270">
    <property type="match status" value="1"/>
</dbReference>
<evidence type="ECO:0000256" key="2">
    <source>
        <dbReference type="ARBA" id="ARBA00010945"/>
    </source>
</evidence>
<keyword evidence="18" id="KW-1185">Reference proteome</keyword>
<dbReference type="HAMAP" id="MF_01113">
    <property type="entry name" value="DNApol_IV"/>
    <property type="match status" value="1"/>
</dbReference>
<dbReference type="Pfam" id="PF00817">
    <property type="entry name" value="IMS"/>
    <property type="match status" value="1"/>
</dbReference>
<keyword evidence="13 15" id="KW-0234">DNA repair</keyword>
<keyword evidence="6 15" id="KW-0548">Nucleotidyltransferase</keyword>
<dbReference type="GO" id="GO:0003887">
    <property type="term" value="F:DNA-directed DNA polymerase activity"/>
    <property type="evidence" value="ECO:0007669"/>
    <property type="project" value="UniProtKB-UniRule"/>
</dbReference>
<keyword evidence="7 15" id="KW-0235">DNA replication</keyword>
<dbReference type="PROSITE" id="PS50173">
    <property type="entry name" value="UMUC"/>
    <property type="match status" value="1"/>
</dbReference>
<sequence>MSELKMNPTRKIIHIDMDCFYAAIEMRDFPELANRPIAVGGDANKRGVISTCNYAARKFGVRSAMSTAKALQLCRHLIVRPGRMNVYHQESQYIREVFADYTDLIEPLSLDEAFLDVTESTQCQGSATWIAQEIRKRIFQTRKLTASAGIAPNKSLAKIASDWNKPNGQMVIRPQDVEVFMLQLPVRKLFGVGPKMEEKLGTYNIKTCADVQRYSLEYLIHEFGIMGARLYELSRGIDNRPVNPERIRKSISVEETYLKDLPNLEACLAALPELIRRLNARIERAGEILGIHNLFVKLKFNDFQQTTVELVHHEIDVAVLCQLIKEGFSRKCLPVRLLGVGIKLKQHEKVYQMKQLSLFDLSDESRLGGLSESLLHKEASLHF</sequence>
<evidence type="ECO:0000256" key="13">
    <source>
        <dbReference type="ARBA" id="ARBA00023204"/>
    </source>
</evidence>
<evidence type="ECO:0000256" key="12">
    <source>
        <dbReference type="ARBA" id="ARBA00023125"/>
    </source>
</evidence>
<feature type="active site" evidence="15">
    <location>
        <position position="112"/>
    </location>
</feature>
<keyword evidence="8 15" id="KW-0479">Metal-binding</keyword>
<feature type="domain" description="UmuC" evidence="16">
    <location>
        <begin position="12"/>
        <end position="193"/>
    </location>
</feature>
<dbReference type="SUPFAM" id="SSF100879">
    <property type="entry name" value="Lesion bypass DNA polymerase (Y-family), little finger domain"/>
    <property type="match status" value="1"/>
</dbReference>
<dbReference type="EMBL" id="UGGT01000004">
    <property type="protein sequence ID" value="STO91744.1"/>
    <property type="molecule type" value="Genomic_DNA"/>
</dbReference>
<dbReference type="Pfam" id="PF11799">
    <property type="entry name" value="IMS_C"/>
    <property type="match status" value="1"/>
</dbReference>
<evidence type="ECO:0000256" key="6">
    <source>
        <dbReference type="ARBA" id="ARBA00022695"/>
    </source>
</evidence>
<accession>A0A377IUM8</accession>
<evidence type="ECO:0000256" key="8">
    <source>
        <dbReference type="ARBA" id="ARBA00022723"/>
    </source>
</evidence>
<reference evidence="17 18" key="1">
    <citation type="submission" date="2018-06" db="EMBL/GenBank/DDBJ databases">
        <authorList>
            <consortium name="Pathogen Informatics"/>
            <person name="Doyle S."/>
        </authorList>
    </citation>
    <scope>NUCLEOTIDE SEQUENCE [LARGE SCALE GENOMIC DNA]</scope>
    <source>
        <strain evidence="17 18">NCTC11370</strain>
    </source>
</reference>
<evidence type="ECO:0000256" key="11">
    <source>
        <dbReference type="ARBA" id="ARBA00022932"/>
    </source>
</evidence>
<dbReference type="GO" id="GO:0006261">
    <property type="term" value="P:DNA-templated DNA replication"/>
    <property type="evidence" value="ECO:0007669"/>
    <property type="project" value="UniProtKB-UniRule"/>
</dbReference>
<dbReference type="AlphaFoldDB" id="A0A377IUM8"/>
<keyword evidence="3 15" id="KW-0515">Mutator protein</keyword>
<dbReference type="PANTHER" id="PTHR11076:SF33">
    <property type="entry name" value="DNA POLYMERASE KAPPA"/>
    <property type="match status" value="1"/>
</dbReference>
<evidence type="ECO:0000256" key="5">
    <source>
        <dbReference type="ARBA" id="ARBA00022679"/>
    </source>
</evidence>
<proteinExistence type="inferred from homology"/>
<dbReference type="InterPro" id="IPR043502">
    <property type="entry name" value="DNA/RNA_pol_sf"/>
</dbReference>
<comment type="function">
    <text evidence="15">Poorly processive, error-prone DNA polymerase involved in untargeted mutagenesis. Copies undamaged DNA at stalled replication forks, which arise in vivo from mismatched or misaligned primer ends. These misaligned primers can be extended by PolIV. Exhibits no 3'-5' exonuclease (proofreading) activity. May be involved in translesional synthesis, in conjunction with the beta clamp from PolIII.</text>
</comment>
<dbReference type="PANTHER" id="PTHR11076">
    <property type="entry name" value="DNA REPAIR POLYMERASE UMUC / TRANSFERASE FAMILY MEMBER"/>
    <property type="match status" value="1"/>
</dbReference>
<dbReference type="CDD" id="cd03586">
    <property type="entry name" value="PolY_Pol_IV_kappa"/>
    <property type="match status" value="1"/>
</dbReference>
<dbReference type="GO" id="GO:0006281">
    <property type="term" value="P:DNA repair"/>
    <property type="evidence" value="ECO:0007669"/>
    <property type="project" value="UniProtKB-UniRule"/>
</dbReference>
<feature type="binding site" evidence="15">
    <location>
        <position position="16"/>
    </location>
    <ligand>
        <name>Mg(2+)</name>
        <dbReference type="ChEBI" id="CHEBI:18420"/>
    </ligand>
</feature>
<dbReference type="InterPro" id="IPR036775">
    <property type="entry name" value="DNA_pol_Y-fam_lit_finger_sf"/>
</dbReference>
<keyword evidence="12 15" id="KW-0238">DNA-binding</keyword>
<evidence type="ECO:0000256" key="4">
    <source>
        <dbReference type="ARBA" id="ARBA00022490"/>
    </source>
</evidence>
<dbReference type="GO" id="GO:0003684">
    <property type="term" value="F:damaged DNA binding"/>
    <property type="evidence" value="ECO:0007669"/>
    <property type="project" value="InterPro"/>
</dbReference>
<dbReference type="InterPro" id="IPR022880">
    <property type="entry name" value="DNApol_IV"/>
</dbReference>
<dbReference type="Gene3D" id="3.40.1170.60">
    <property type="match status" value="1"/>
</dbReference>
<dbReference type="InterPro" id="IPR050116">
    <property type="entry name" value="DNA_polymerase-Y"/>
</dbReference>
<keyword evidence="11 15" id="KW-0239">DNA-directed DNA polymerase</keyword>
<dbReference type="Pfam" id="PF21999">
    <property type="entry name" value="IMS_HHH_1"/>
    <property type="match status" value="1"/>
</dbReference>
<evidence type="ECO:0000256" key="7">
    <source>
        <dbReference type="ARBA" id="ARBA00022705"/>
    </source>
</evidence>
<dbReference type="NCBIfam" id="NF002677">
    <property type="entry name" value="PRK02406.1"/>
    <property type="match status" value="1"/>
</dbReference>
<dbReference type="InterPro" id="IPR043128">
    <property type="entry name" value="Rev_trsase/Diguanyl_cyclase"/>
</dbReference>
<organism evidence="17 18">
    <name type="scientific">Fluoribacter dumoffii</name>
    <dbReference type="NCBI Taxonomy" id="463"/>
    <lineage>
        <taxon>Bacteria</taxon>
        <taxon>Pseudomonadati</taxon>
        <taxon>Pseudomonadota</taxon>
        <taxon>Gammaproteobacteria</taxon>
        <taxon>Legionellales</taxon>
        <taxon>Legionellaceae</taxon>
        <taxon>Fluoribacter</taxon>
    </lineage>
</organism>
<dbReference type="InterPro" id="IPR017961">
    <property type="entry name" value="DNA_pol_Y-fam_little_finger"/>
</dbReference>
<dbReference type="InterPro" id="IPR053848">
    <property type="entry name" value="IMS_HHH_1"/>
</dbReference>
<evidence type="ECO:0000256" key="1">
    <source>
        <dbReference type="ARBA" id="ARBA00004496"/>
    </source>
</evidence>
<comment type="subunit">
    <text evidence="15">Monomer.</text>
</comment>
<evidence type="ECO:0000256" key="9">
    <source>
        <dbReference type="ARBA" id="ARBA00022763"/>
    </source>
</evidence>
<feature type="binding site" evidence="15">
    <location>
        <position position="111"/>
    </location>
    <ligand>
        <name>Mg(2+)</name>
        <dbReference type="ChEBI" id="CHEBI:18420"/>
    </ligand>
</feature>
<dbReference type="GO" id="GO:0005829">
    <property type="term" value="C:cytosol"/>
    <property type="evidence" value="ECO:0007669"/>
    <property type="project" value="TreeGrafter"/>
</dbReference>
<dbReference type="EC" id="2.7.7.7" evidence="15"/>
<evidence type="ECO:0000313" key="18">
    <source>
        <dbReference type="Proteomes" id="UP000254554"/>
    </source>
</evidence>
<keyword evidence="10 15" id="KW-0460">Magnesium</keyword>